<keyword evidence="2" id="KW-1185">Reference proteome</keyword>
<evidence type="ECO:0000313" key="1">
    <source>
        <dbReference type="EMBL" id="VDI37804.1"/>
    </source>
</evidence>
<dbReference type="EMBL" id="UYJE01005494">
    <property type="protein sequence ID" value="VDI37804.1"/>
    <property type="molecule type" value="Genomic_DNA"/>
</dbReference>
<accession>A0A8B6ERY9</accession>
<proteinExistence type="predicted"/>
<protein>
    <submittedName>
        <fullName evidence="1">Uncharacterized protein</fullName>
    </submittedName>
</protein>
<evidence type="ECO:0000313" key="2">
    <source>
        <dbReference type="Proteomes" id="UP000596742"/>
    </source>
</evidence>
<dbReference type="AlphaFoldDB" id="A0A8B6ERY9"/>
<dbReference type="Proteomes" id="UP000596742">
    <property type="component" value="Unassembled WGS sequence"/>
</dbReference>
<organism evidence="1 2">
    <name type="scientific">Mytilus galloprovincialis</name>
    <name type="common">Mediterranean mussel</name>
    <dbReference type="NCBI Taxonomy" id="29158"/>
    <lineage>
        <taxon>Eukaryota</taxon>
        <taxon>Metazoa</taxon>
        <taxon>Spiralia</taxon>
        <taxon>Lophotrochozoa</taxon>
        <taxon>Mollusca</taxon>
        <taxon>Bivalvia</taxon>
        <taxon>Autobranchia</taxon>
        <taxon>Pteriomorphia</taxon>
        <taxon>Mytilida</taxon>
        <taxon>Mytiloidea</taxon>
        <taxon>Mytilidae</taxon>
        <taxon>Mytilinae</taxon>
        <taxon>Mytilus</taxon>
    </lineage>
</organism>
<gene>
    <name evidence="1" type="ORF">MGAL_10B027101</name>
</gene>
<reference evidence="1" key="1">
    <citation type="submission" date="2018-11" db="EMBL/GenBank/DDBJ databases">
        <authorList>
            <person name="Alioto T."/>
            <person name="Alioto T."/>
        </authorList>
    </citation>
    <scope>NUCLEOTIDE SEQUENCE</scope>
</reference>
<name>A0A8B6ERY9_MYTGA</name>
<sequence length="110" mass="12562">MAARRRPTQCVSSEVHNYLQPYVLQRAPSRPGKIMFHKRSSNYGESSSSPPVIPVSGLVTTVLNEILGLWGHGDRKIEKRHSMLSTIGSRAIRLYTLQQLRCFEGIRIWR</sequence>
<comment type="caution">
    <text evidence="1">The sequence shown here is derived from an EMBL/GenBank/DDBJ whole genome shotgun (WGS) entry which is preliminary data.</text>
</comment>